<evidence type="ECO:0000313" key="2">
    <source>
        <dbReference type="EMBL" id="QLF70452.1"/>
    </source>
</evidence>
<proteinExistence type="predicted"/>
<dbReference type="NCBIfam" id="TIGR02122">
    <property type="entry name" value="TRAP_TAXI"/>
    <property type="match status" value="1"/>
</dbReference>
<dbReference type="PANTHER" id="PTHR42941:SF1">
    <property type="entry name" value="SLL1037 PROTEIN"/>
    <property type="match status" value="1"/>
</dbReference>
<organism evidence="2 3">
    <name type="scientific">Peteryoungia desertarenae</name>
    <dbReference type="NCBI Taxonomy" id="1813451"/>
    <lineage>
        <taxon>Bacteria</taxon>
        <taxon>Pseudomonadati</taxon>
        <taxon>Pseudomonadota</taxon>
        <taxon>Alphaproteobacteria</taxon>
        <taxon>Hyphomicrobiales</taxon>
        <taxon>Rhizobiaceae</taxon>
        <taxon>Peteryoungia</taxon>
    </lineage>
</organism>
<keyword evidence="1" id="KW-0732">Signal</keyword>
<dbReference type="RefSeq" id="WP_171033777.1">
    <property type="nucleotide sequence ID" value="NZ_CP058350.1"/>
</dbReference>
<gene>
    <name evidence="2" type="ORF">FE840_013400</name>
</gene>
<name>A0ABX6QPT9_9HYPH</name>
<feature type="chain" id="PRO_5045343993" evidence="1">
    <location>
        <begin position="26"/>
        <end position="344"/>
    </location>
</feature>
<reference evidence="2 3" key="1">
    <citation type="submission" date="2020-06" db="EMBL/GenBank/DDBJ databases">
        <title>Genome sequence of Rhizobium sp strain ADMK78.</title>
        <authorList>
            <person name="Rahi P."/>
        </authorList>
    </citation>
    <scope>NUCLEOTIDE SEQUENCE [LARGE SCALE GENOMIC DNA]</scope>
    <source>
        <strain evidence="2 3">ADMK78</strain>
    </source>
</reference>
<evidence type="ECO:0000313" key="3">
    <source>
        <dbReference type="Proteomes" id="UP000308530"/>
    </source>
</evidence>
<sequence length="344" mass="37628">MKNRFDLVLAGALLALPLLAASANAQQIEQNIMGAFKGATQYAVAEDIARISGNCGIPINVVESEGSLANFFGVRDRPNTQFGLVPSDILDYIKAHETQSREARLAAQGMRIMLPLYNAEVQVIAPKSIRSLQDLNGRRVGVGNVNAGTNLTSKLIFDILDIKVAERVNRPLDEMIELLRQGEIDALMHVAGAPNPAIADGRLDDRFHIVPITDAVLKASYKPTVIPGGTYSFQPNDVEIVSNKTLLMTYEFGSRKNSYYQNACNAIANLTNLIVNNLDELRSTGHPVWKSVDLTEIPPSWEIGTCVKQGLQPDFKPQCAAQPTASVSDANQDYLDLIKRQLEN</sequence>
<dbReference type="PANTHER" id="PTHR42941">
    <property type="entry name" value="SLL1037 PROTEIN"/>
    <property type="match status" value="1"/>
</dbReference>
<dbReference type="EMBL" id="CP058350">
    <property type="protein sequence ID" value="QLF70452.1"/>
    <property type="molecule type" value="Genomic_DNA"/>
</dbReference>
<dbReference type="InterPro" id="IPR011852">
    <property type="entry name" value="TRAP_TAXI"/>
</dbReference>
<evidence type="ECO:0000256" key="1">
    <source>
        <dbReference type="SAM" id="SignalP"/>
    </source>
</evidence>
<dbReference type="Gene3D" id="3.40.190.10">
    <property type="entry name" value="Periplasmic binding protein-like II"/>
    <property type="match status" value="2"/>
</dbReference>
<dbReference type="Proteomes" id="UP000308530">
    <property type="component" value="Chromosome"/>
</dbReference>
<protein>
    <submittedName>
        <fullName evidence="2">TAXI family TRAP transporter solute-binding subunit</fullName>
    </submittedName>
</protein>
<feature type="signal peptide" evidence="1">
    <location>
        <begin position="1"/>
        <end position="25"/>
    </location>
</feature>
<keyword evidence="3" id="KW-1185">Reference proteome</keyword>
<dbReference type="Pfam" id="PF16868">
    <property type="entry name" value="NMT1_3"/>
    <property type="match status" value="1"/>
</dbReference>
<accession>A0ABX6QPT9</accession>
<dbReference type="SUPFAM" id="SSF53850">
    <property type="entry name" value="Periplasmic binding protein-like II"/>
    <property type="match status" value="1"/>
</dbReference>